<reference evidence="16" key="1">
    <citation type="journal article" date="2023" name="Mol. Phylogenet. Evol.">
        <title>Genome-scale phylogeny and comparative genomics of the fungal order Sordariales.</title>
        <authorList>
            <person name="Hensen N."/>
            <person name="Bonometti L."/>
            <person name="Westerberg I."/>
            <person name="Brannstrom I.O."/>
            <person name="Guillou S."/>
            <person name="Cros-Aarteil S."/>
            <person name="Calhoun S."/>
            <person name="Haridas S."/>
            <person name="Kuo A."/>
            <person name="Mondo S."/>
            <person name="Pangilinan J."/>
            <person name="Riley R."/>
            <person name="LaButti K."/>
            <person name="Andreopoulos B."/>
            <person name="Lipzen A."/>
            <person name="Chen C."/>
            <person name="Yan M."/>
            <person name="Daum C."/>
            <person name="Ng V."/>
            <person name="Clum A."/>
            <person name="Steindorff A."/>
            <person name="Ohm R.A."/>
            <person name="Martin F."/>
            <person name="Silar P."/>
            <person name="Natvig D.O."/>
            <person name="Lalanne C."/>
            <person name="Gautier V."/>
            <person name="Ament-Velasquez S.L."/>
            <person name="Kruys A."/>
            <person name="Hutchinson M.I."/>
            <person name="Powell A.J."/>
            <person name="Barry K."/>
            <person name="Miller A.N."/>
            <person name="Grigoriev I.V."/>
            <person name="Debuchy R."/>
            <person name="Gladieux P."/>
            <person name="Hiltunen Thoren M."/>
            <person name="Johannesson H."/>
        </authorList>
    </citation>
    <scope>NUCLEOTIDE SEQUENCE</scope>
    <source>
        <strain evidence="16">CBS 314.62</strain>
    </source>
</reference>
<protein>
    <recommendedName>
        <fullName evidence="5">Riboflavin kinase</fullName>
        <ecNumber evidence="4">2.7.1.26</ecNumber>
    </recommendedName>
    <alternativeName>
        <fullName evidence="12">Flavin mononucleotide kinase 1</fullName>
    </alternativeName>
</protein>
<evidence type="ECO:0000256" key="9">
    <source>
        <dbReference type="ARBA" id="ARBA00022741"/>
    </source>
</evidence>
<comment type="function">
    <text evidence="1">Catalyzes the phosphorylation of riboflavin (vitamin B2) to form flavin mononucleotide (FMN) coenzyme.</text>
</comment>
<dbReference type="PANTHER" id="PTHR22749:SF6">
    <property type="entry name" value="RIBOFLAVIN KINASE"/>
    <property type="match status" value="1"/>
</dbReference>
<evidence type="ECO:0000256" key="5">
    <source>
        <dbReference type="ARBA" id="ARBA00017394"/>
    </source>
</evidence>
<dbReference type="Gene3D" id="2.40.30.30">
    <property type="entry name" value="Riboflavin kinase-like"/>
    <property type="match status" value="1"/>
</dbReference>
<sequence>PRFAASPQPNHNPTSHPPPSPQTLLPPRLNRLRVVTSLPNLSSSHSPLTPSSAATLPNCPSLSKPALPPRPILPPTTTPFSETNNNNNNNNNNNSNNNNNNNNKSFWTTALTETRHLASGLIPHATESTKHHTILRHSPALVFYRGPSTSVALTLLSTSAHPLPADRSLWLQQRGFSGDSGMKLKAVLGATATWLEVTPSRQIAHTAELDSAVERGWARDIERVLKRDARLVARETHVVRIPEASADGYFRVVLCSGGGAGKGRKVLCPSPVFRVASTSADASVFRGASLATMPLEVGVKVASVFASTVVNRYAGPVVGVVQDRVQRVKPGFVATEAGRRGLGRLGSGGGRLAGGMDGYEEGEGGFGDGGRGLEVVGADEGPAKPFPVKFQGRVVKGTGRGAAELGLPTANLVNVAEDVKQSLGGVYFGWSCVLPQRGFEHISAAWHEAIISVGPSPYAKPAVVPETAVTVHLFHDFGLETFFDARVKVIIMGFLRPGQPPGAMVSQQERLDTVSRDVIVAYSSLSRENWGPEVTVSRLKTSKSARSLAERYGGARDRMQQQVESFPVHLVGIRTASGEVRDQVHGNGGYWVTR</sequence>
<dbReference type="InterPro" id="IPR023465">
    <property type="entry name" value="Riboflavin_kinase_dom_sf"/>
</dbReference>
<evidence type="ECO:0000256" key="1">
    <source>
        <dbReference type="ARBA" id="ARBA00003572"/>
    </source>
</evidence>
<dbReference type="GO" id="GO:0005524">
    <property type="term" value="F:ATP binding"/>
    <property type="evidence" value="ECO:0007669"/>
    <property type="project" value="UniProtKB-KW"/>
</dbReference>
<dbReference type="GO" id="GO:0008531">
    <property type="term" value="F:riboflavin kinase activity"/>
    <property type="evidence" value="ECO:0007669"/>
    <property type="project" value="UniProtKB-EC"/>
</dbReference>
<evidence type="ECO:0000256" key="2">
    <source>
        <dbReference type="ARBA" id="ARBA00005201"/>
    </source>
</evidence>
<organism evidence="16 17">
    <name type="scientific">Podospora appendiculata</name>
    <dbReference type="NCBI Taxonomy" id="314037"/>
    <lineage>
        <taxon>Eukaryota</taxon>
        <taxon>Fungi</taxon>
        <taxon>Dikarya</taxon>
        <taxon>Ascomycota</taxon>
        <taxon>Pezizomycotina</taxon>
        <taxon>Sordariomycetes</taxon>
        <taxon>Sordariomycetidae</taxon>
        <taxon>Sordariales</taxon>
        <taxon>Podosporaceae</taxon>
        <taxon>Podospora</taxon>
    </lineage>
</organism>
<feature type="domain" description="Riboflavin kinase" evidence="15">
    <location>
        <begin position="383"/>
        <end position="526"/>
    </location>
</feature>
<comment type="pathway">
    <text evidence="2">Cofactor biosynthesis; FMN biosynthesis; FMN from riboflavin (ATP route): step 1/1.</text>
</comment>
<accession>A0AAE0WZK9</accession>
<evidence type="ECO:0000256" key="10">
    <source>
        <dbReference type="ARBA" id="ARBA00022777"/>
    </source>
</evidence>
<dbReference type="Proteomes" id="UP001270362">
    <property type="component" value="Unassembled WGS sequence"/>
</dbReference>
<evidence type="ECO:0000256" key="13">
    <source>
        <dbReference type="ARBA" id="ARBA00047880"/>
    </source>
</evidence>
<feature type="non-terminal residue" evidence="16">
    <location>
        <position position="594"/>
    </location>
</feature>
<dbReference type="GO" id="GO:0009231">
    <property type="term" value="P:riboflavin biosynthetic process"/>
    <property type="evidence" value="ECO:0007669"/>
    <property type="project" value="InterPro"/>
</dbReference>
<feature type="compositionally biased region" description="Low complexity" evidence="14">
    <location>
        <begin position="84"/>
        <end position="103"/>
    </location>
</feature>
<gene>
    <name evidence="16" type="ORF">B0T22DRAFT_360356</name>
</gene>
<dbReference type="AlphaFoldDB" id="A0AAE0WZK9"/>
<name>A0AAE0WZK9_9PEZI</name>
<evidence type="ECO:0000259" key="15">
    <source>
        <dbReference type="SMART" id="SM00904"/>
    </source>
</evidence>
<keyword evidence="7" id="KW-0288">FMN</keyword>
<reference evidence="16" key="2">
    <citation type="submission" date="2023-06" db="EMBL/GenBank/DDBJ databases">
        <authorList>
            <consortium name="Lawrence Berkeley National Laboratory"/>
            <person name="Haridas S."/>
            <person name="Hensen N."/>
            <person name="Bonometti L."/>
            <person name="Westerberg I."/>
            <person name="Brannstrom I.O."/>
            <person name="Guillou S."/>
            <person name="Cros-Aarteil S."/>
            <person name="Calhoun S."/>
            <person name="Kuo A."/>
            <person name="Mondo S."/>
            <person name="Pangilinan J."/>
            <person name="Riley R."/>
            <person name="Labutti K."/>
            <person name="Andreopoulos B."/>
            <person name="Lipzen A."/>
            <person name="Chen C."/>
            <person name="Yanf M."/>
            <person name="Daum C."/>
            <person name="Ng V."/>
            <person name="Clum A."/>
            <person name="Steindorff A."/>
            <person name="Ohm R."/>
            <person name="Martin F."/>
            <person name="Silar P."/>
            <person name="Natvig D."/>
            <person name="Lalanne C."/>
            <person name="Gautier V."/>
            <person name="Ament-Velasquez S.L."/>
            <person name="Kruys A."/>
            <person name="Hutchinson M.I."/>
            <person name="Powell A.J."/>
            <person name="Barry K."/>
            <person name="Miller A.N."/>
            <person name="Grigoriev I.V."/>
            <person name="Debuchy R."/>
            <person name="Gladieux P."/>
            <person name="Thoren M.H."/>
            <person name="Johannesson H."/>
        </authorList>
    </citation>
    <scope>NUCLEOTIDE SEQUENCE</scope>
    <source>
        <strain evidence="16">CBS 314.62</strain>
    </source>
</reference>
<evidence type="ECO:0000256" key="12">
    <source>
        <dbReference type="ARBA" id="ARBA00029960"/>
    </source>
</evidence>
<evidence type="ECO:0000313" key="16">
    <source>
        <dbReference type="EMBL" id="KAK3681650.1"/>
    </source>
</evidence>
<dbReference type="GO" id="GO:0009398">
    <property type="term" value="P:FMN biosynthetic process"/>
    <property type="evidence" value="ECO:0007669"/>
    <property type="project" value="TreeGrafter"/>
</dbReference>
<feature type="non-terminal residue" evidence="16">
    <location>
        <position position="1"/>
    </location>
</feature>
<dbReference type="SMART" id="SM00904">
    <property type="entry name" value="Flavokinase"/>
    <property type="match status" value="1"/>
</dbReference>
<keyword evidence="6" id="KW-0285">Flavoprotein</keyword>
<keyword evidence="8" id="KW-0808">Transferase</keyword>
<dbReference type="SUPFAM" id="SSF82114">
    <property type="entry name" value="Riboflavin kinase-like"/>
    <property type="match status" value="1"/>
</dbReference>
<dbReference type="EMBL" id="JAULSO010000006">
    <property type="protein sequence ID" value="KAK3681650.1"/>
    <property type="molecule type" value="Genomic_DNA"/>
</dbReference>
<proteinExistence type="inferred from homology"/>
<evidence type="ECO:0000256" key="14">
    <source>
        <dbReference type="SAM" id="MobiDB-lite"/>
    </source>
</evidence>
<comment type="catalytic activity">
    <reaction evidence="13">
        <text>riboflavin + ATP = FMN + ADP + H(+)</text>
        <dbReference type="Rhea" id="RHEA:14357"/>
        <dbReference type="ChEBI" id="CHEBI:15378"/>
        <dbReference type="ChEBI" id="CHEBI:30616"/>
        <dbReference type="ChEBI" id="CHEBI:57986"/>
        <dbReference type="ChEBI" id="CHEBI:58210"/>
        <dbReference type="ChEBI" id="CHEBI:456216"/>
        <dbReference type="EC" id="2.7.1.26"/>
    </reaction>
</comment>
<feature type="compositionally biased region" description="Low complexity" evidence="14">
    <location>
        <begin position="22"/>
        <end position="55"/>
    </location>
</feature>
<comment type="similarity">
    <text evidence="3">Belongs to the flavokinase family.</text>
</comment>
<keyword evidence="9" id="KW-0547">Nucleotide-binding</keyword>
<dbReference type="InterPro" id="IPR015865">
    <property type="entry name" value="Riboflavin_kinase_bac/euk"/>
</dbReference>
<dbReference type="GO" id="GO:0005739">
    <property type="term" value="C:mitochondrion"/>
    <property type="evidence" value="ECO:0007669"/>
    <property type="project" value="TreeGrafter"/>
</dbReference>
<feature type="compositionally biased region" description="Pro residues" evidence="14">
    <location>
        <begin position="66"/>
        <end position="77"/>
    </location>
</feature>
<dbReference type="PANTHER" id="PTHR22749">
    <property type="entry name" value="RIBOFLAVIN KINASE/FMN ADENYLYLTRANSFERASE"/>
    <property type="match status" value="1"/>
</dbReference>
<evidence type="ECO:0000256" key="7">
    <source>
        <dbReference type="ARBA" id="ARBA00022643"/>
    </source>
</evidence>
<evidence type="ECO:0000256" key="3">
    <source>
        <dbReference type="ARBA" id="ARBA00010108"/>
    </source>
</evidence>
<dbReference type="InterPro" id="IPR023468">
    <property type="entry name" value="Riboflavin_kinase"/>
</dbReference>
<evidence type="ECO:0000256" key="6">
    <source>
        <dbReference type="ARBA" id="ARBA00022630"/>
    </source>
</evidence>
<feature type="region of interest" description="Disordered" evidence="14">
    <location>
        <begin position="1"/>
        <end position="105"/>
    </location>
</feature>
<keyword evidence="10" id="KW-0418">Kinase</keyword>
<dbReference type="Pfam" id="PF01687">
    <property type="entry name" value="Flavokinase"/>
    <property type="match status" value="1"/>
</dbReference>
<dbReference type="EC" id="2.7.1.26" evidence="4"/>
<evidence type="ECO:0000256" key="8">
    <source>
        <dbReference type="ARBA" id="ARBA00022679"/>
    </source>
</evidence>
<keyword evidence="17" id="KW-1185">Reference proteome</keyword>
<evidence type="ECO:0000256" key="11">
    <source>
        <dbReference type="ARBA" id="ARBA00022840"/>
    </source>
</evidence>
<evidence type="ECO:0000313" key="17">
    <source>
        <dbReference type="Proteomes" id="UP001270362"/>
    </source>
</evidence>
<keyword evidence="11" id="KW-0067">ATP-binding</keyword>
<comment type="caution">
    <text evidence="16">The sequence shown here is derived from an EMBL/GenBank/DDBJ whole genome shotgun (WGS) entry which is preliminary data.</text>
</comment>
<evidence type="ECO:0000256" key="4">
    <source>
        <dbReference type="ARBA" id="ARBA00012105"/>
    </source>
</evidence>